<dbReference type="InterPro" id="IPR013766">
    <property type="entry name" value="Thioredoxin_domain"/>
</dbReference>
<dbReference type="CDD" id="cd02968">
    <property type="entry name" value="SCO"/>
    <property type="match status" value="1"/>
</dbReference>
<evidence type="ECO:0000256" key="4">
    <source>
        <dbReference type="PIRSR" id="PIRSR603782-2"/>
    </source>
</evidence>
<dbReference type="Gene3D" id="3.40.30.10">
    <property type="entry name" value="Glutaredoxin"/>
    <property type="match status" value="1"/>
</dbReference>
<protein>
    <submittedName>
        <fullName evidence="6">SCO family protein</fullName>
    </submittedName>
</protein>
<dbReference type="RefSeq" id="WP_372389949.1">
    <property type="nucleotide sequence ID" value="NZ_JBGNYA010000001.1"/>
</dbReference>
<evidence type="ECO:0000313" key="7">
    <source>
        <dbReference type="Proteomes" id="UP001570511"/>
    </source>
</evidence>
<sequence>MRRRTFLRGAAGGIGVGGAVGTAGCLGLGDDNPDVALPEPDREYTSEDLPYPAWGQRVPDVTLPAPIEGTEVSTREVETPSLLTFFYSHCNTVCPVLIQTMRSVQTHAIEEGYADAVTFLPTTFDPQRDDAERLRAYGEQMNVAMDAGNWHFLRPESESRAESVVAEEFGVTFQRTHPEDMEMYMFRHSALTFLVNADGYVERAYRTKQPRAEAIIEDLATVRDR</sequence>
<feature type="disulfide bond" description="Redox-active" evidence="4">
    <location>
        <begin position="90"/>
        <end position="94"/>
    </location>
</feature>
<evidence type="ECO:0000313" key="6">
    <source>
        <dbReference type="EMBL" id="MFA1611619.1"/>
    </source>
</evidence>
<dbReference type="PANTHER" id="PTHR12151">
    <property type="entry name" value="ELECTRON TRANSPORT PROTIN SCO1/SENC FAMILY MEMBER"/>
    <property type="match status" value="1"/>
</dbReference>
<keyword evidence="4" id="KW-1015">Disulfide bond</keyword>
<dbReference type="PROSITE" id="PS51352">
    <property type="entry name" value="THIOREDOXIN_2"/>
    <property type="match status" value="1"/>
</dbReference>
<evidence type="ECO:0000256" key="1">
    <source>
        <dbReference type="ARBA" id="ARBA00010996"/>
    </source>
</evidence>
<feature type="binding site" evidence="3">
    <location>
        <position position="188"/>
    </location>
    <ligand>
        <name>Cu cation</name>
        <dbReference type="ChEBI" id="CHEBI:23378"/>
    </ligand>
</feature>
<feature type="domain" description="Thioredoxin" evidence="5">
    <location>
        <begin position="52"/>
        <end position="224"/>
    </location>
</feature>
<dbReference type="InterPro" id="IPR003782">
    <property type="entry name" value="SCO1/SenC"/>
</dbReference>
<dbReference type="InterPro" id="IPR036249">
    <property type="entry name" value="Thioredoxin-like_sf"/>
</dbReference>
<proteinExistence type="inferred from homology"/>
<keyword evidence="7" id="KW-1185">Reference proteome</keyword>
<feature type="binding site" evidence="3">
    <location>
        <position position="94"/>
    </location>
    <ligand>
        <name>Cu cation</name>
        <dbReference type="ChEBI" id="CHEBI:23378"/>
    </ligand>
</feature>
<reference evidence="6 7" key="1">
    <citation type="submission" date="2024-08" db="EMBL/GenBank/DDBJ databases">
        <title>Halobellus sp. MBLA0158 whole genome sequence.</title>
        <authorList>
            <person name="Hwang C.Y."/>
            <person name="Cho E.-S."/>
            <person name="Seo M.-J."/>
        </authorList>
    </citation>
    <scope>NUCLEOTIDE SEQUENCE [LARGE SCALE GENOMIC DNA]</scope>
    <source>
        <strain evidence="6 7">MBLA0158</strain>
    </source>
</reference>
<dbReference type="SUPFAM" id="SSF52833">
    <property type="entry name" value="Thioredoxin-like"/>
    <property type="match status" value="1"/>
</dbReference>
<feature type="binding site" evidence="3">
    <location>
        <position position="90"/>
    </location>
    <ligand>
        <name>Cu cation</name>
        <dbReference type="ChEBI" id="CHEBI:23378"/>
    </ligand>
</feature>
<accession>A0ABD5MDB5</accession>
<dbReference type="EMBL" id="JBGNYA010000001">
    <property type="protein sequence ID" value="MFA1611619.1"/>
    <property type="molecule type" value="Genomic_DNA"/>
</dbReference>
<evidence type="ECO:0000259" key="5">
    <source>
        <dbReference type="PROSITE" id="PS51352"/>
    </source>
</evidence>
<keyword evidence="3" id="KW-0479">Metal-binding</keyword>
<keyword evidence="2 3" id="KW-0186">Copper</keyword>
<name>A0ABD5MDB5_9EURY</name>
<dbReference type="PROSITE" id="PS51257">
    <property type="entry name" value="PROKAR_LIPOPROTEIN"/>
    <property type="match status" value="1"/>
</dbReference>
<dbReference type="AlphaFoldDB" id="A0ABD5MDB5"/>
<dbReference type="PANTHER" id="PTHR12151:SF25">
    <property type="entry name" value="LINALOOL DEHYDRATASE_ISOMERASE DOMAIN-CONTAINING PROTEIN"/>
    <property type="match status" value="1"/>
</dbReference>
<evidence type="ECO:0000256" key="3">
    <source>
        <dbReference type="PIRSR" id="PIRSR603782-1"/>
    </source>
</evidence>
<dbReference type="Pfam" id="PF02630">
    <property type="entry name" value="SCO1-SenC"/>
    <property type="match status" value="1"/>
</dbReference>
<gene>
    <name evidence="6" type="ORF">OS889_11465</name>
</gene>
<comment type="caution">
    <text evidence="6">The sequence shown here is derived from an EMBL/GenBank/DDBJ whole genome shotgun (WGS) entry which is preliminary data.</text>
</comment>
<organism evidence="6 7">
    <name type="scientific">Halobellus rubicundus</name>
    <dbReference type="NCBI Taxonomy" id="2996466"/>
    <lineage>
        <taxon>Archaea</taxon>
        <taxon>Methanobacteriati</taxon>
        <taxon>Methanobacteriota</taxon>
        <taxon>Stenosarchaea group</taxon>
        <taxon>Halobacteria</taxon>
        <taxon>Halobacteriales</taxon>
        <taxon>Haloferacaceae</taxon>
        <taxon>Halobellus</taxon>
    </lineage>
</organism>
<evidence type="ECO:0000256" key="2">
    <source>
        <dbReference type="ARBA" id="ARBA00023008"/>
    </source>
</evidence>
<comment type="similarity">
    <text evidence="1">Belongs to the SCO1/2 family.</text>
</comment>
<dbReference type="Proteomes" id="UP001570511">
    <property type="component" value="Unassembled WGS sequence"/>
</dbReference>